<evidence type="ECO:0000313" key="5">
    <source>
        <dbReference type="EMBL" id="SCU96423.1"/>
    </source>
</evidence>
<dbReference type="SUPFAM" id="SSF48371">
    <property type="entry name" value="ARM repeat"/>
    <property type="match status" value="1"/>
</dbReference>
<keyword evidence="2" id="KW-0539">Nucleus</keyword>
<reference evidence="6" key="1">
    <citation type="submission" date="2016-03" db="EMBL/GenBank/DDBJ databases">
        <authorList>
            <person name="Devillers Hugo."/>
        </authorList>
    </citation>
    <scope>NUCLEOTIDE SEQUENCE [LARGE SCALE GENOMIC DNA]</scope>
</reference>
<evidence type="ECO:0000259" key="4">
    <source>
        <dbReference type="Pfam" id="PF22972"/>
    </source>
</evidence>
<dbReference type="InterPro" id="IPR055236">
    <property type="entry name" value="EVH1_PP4R3"/>
</dbReference>
<dbReference type="EMBL" id="LT598477">
    <property type="protein sequence ID" value="SCU96423.1"/>
    <property type="molecule type" value="Genomic_DNA"/>
</dbReference>
<dbReference type="InterPro" id="IPR016024">
    <property type="entry name" value="ARM-type_fold"/>
</dbReference>
<proteinExistence type="predicted"/>
<organism evidence="5 6">
    <name type="scientific">Lachancea meyersii CBS 8951</name>
    <dbReference type="NCBI Taxonomy" id="1266667"/>
    <lineage>
        <taxon>Eukaryota</taxon>
        <taxon>Fungi</taxon>
        <taxon>Dikarya</taxon>
        <taxon>Ascomycota</taxon>
        <taxon>Saccharomycotina</taxon>
        <taxon>Saccharomycetes</taxon>
        <taxon>Saccharomycetales</taxon>
        <taxon>Saccharomycetaceae</taxon>
        <taxon>Lachancea</taxon>
    </lineage>
</organism>
<dbReference type="InterPro" id="IPR051137">
    <property type="entry name" value="PP4R3-like"/>
</dbReference>
<dbReference type="GO" id="GO:0030289">
    <property type="term" value="C:protein phosphatase 4 complex"/>
    <property type="evidence" value="ECO:0007669"/>
    <property type="project" value="TreeGrafter"/>
</dbReference>
<gene>
    <name evidence="5" type="ORF">LAME_0F16204G</name>
</gene>
<comment type="subcellular location">
    <subcellularLocation>
        <location evidence="1">Nucleus</location>
    </subcellularLocation>
</comment>
<dbReference type="GO" id="GO:0006974">
    <property type="term" value="P:DNA damage response"/>
    <property type="evidence" value="ECO:0007669"/>
    <property type="project" value="TreeGrafter"/>
</dbReference>
<feature type="domain" description="PP4R3 EVH1-like" evidence="4">
    <location>
        <begin position="15"/>
        <end position="127"/>
    </location>
</feature>
<dbReference type="GO" id="GO:0005654">
    <property type="term" value="C:nucleoplasm"/>
    <property type="evidence" value="ECO:0007669"/>
    <property type="project" value="TreeGrafter"/>
</dbReference>
<dbReference type="Gene3D" id="2.30.29.30">
    <property type="entry name" value="Pleckstrin-homology domain (PH domain)/Phosphotyrosine-binding domain (PTB)"/>
    <property type="match status" value="1"/>
</dbReference>
<evidence type="ECO:0000259" key="3">
    <source>
        <dbReference type="Pfam" id="PF04802"/>
    </source>
</evidence>
<dbReference type="Pfam" id="PF04802">
    <property type="entry name" value="PP4R3"/>
    <property type="match status" value="1"/>
</dbReference>
<dbReference type="AlphaFoldDB" id="A0A1G4JYZ6"/>
<accession>A0A1G4JYZ6</accession>
<feature type="domain" description="Serine/threonine-protein phosphatase 4 regulatory subunit 3-like central" evidence="3">
    <location>
        <begin position="174"/>
        <end position="718"/>
    </location>
</feature>
<dbReference type="OrthoDB" id="27483at2759"/>
<keyword evidence="6" id="KW-1185">Reference proteome</keyword>
<dbReference type="PANTHER" id="PTHR23318">
    <property type="entry name" value="ATP SYNTHASE GAMMA-RELATED"/>
    <property type="match status" value="1"/>
</dbReference>
<dbReference type="Pfam" id="PF22972">
    <property type="entry name" value="EVH1_PP4R3"/>
    <property type="match status" value="1"/>
</dbReference>
<protein>
    <submittedName>
        <fullName evidence="5">LAME_0F16204g1_1</fullName>
    </submittedName>
</protein>
<evidence type="ECO:0000313" key="6">
    <source>
        <dbReference type="Proteomes" id="UP000191144"/>
    </source>
</evidence>
<evidence type="ECO:0000256" key="1">
    <source>
        <dbReference type="ARBA" id="ARBA00004123"/>
    </source>
</evidence>
<dbReference type="PANTHER" id="PTHR23318:SF0">
    <property type="entry name" value="SERINE_THREONINE-PROTEIN PHOSPHATASE 4 REGULATORY SUBUNIT 3"/>
    <property type="match status" value="1"/>
</dbReference>
<dbReference type="InterPro" id="IPR011993">
    <property type="entry name" value="PH-like_dom_sf"/>
</dbReference>
<evidence type="ECO:0000256" key="2">
    <source>
        <dbReference type="ARBA" id="ARBA00023242"/>
    </source>
</evidence>
<sequence length="791" mass="89909">MVNMTQDGVQETESKRVKVYVLEDNEWKDTGTGFCVGKISDVDGDGPAASVCEGKEGHLAAYLVVNDEGVPDKTLLWSKLEGNIEYQRQEETLIVWKDLSGQDIALSFEESTGCDALCDFIIQIQKTTESNISLIAVRSNDDGQGSVHEIITGPVNLPSNDPEQDDKSLMDALKILNENTAFEYLRTETMEFVLKNEYLLTLIHVFENAESKHALRELLLLSNIVKTLTLYNHRDVLEQMVDDDHIMGIVGILEYDTEFPFSKANHRDYLLQSGPHFKEVVPLKSDDIKNIIKKTYRLQFVKDVVLVRFLDDHSFNMISDVILDSQNCIIDFIQTEPFLEKVMALFEDDTELDTKRDGIRMLHQCVQITKNLEHAEKSRFFKALVRAGLFKIFDFAFGMETDSGIRILATDMVISIIEHDILLINTVQNEHLHQPNMLDQNQRQLLGPSSTLTQSAASSDISLLSILSQILVKDKNMGLKEQVVQALNTLLHPEGCLGADSDYNESGNMDIVMSLNDHRGNGSDSLMENLGFHMKEYFNNFYTQVAPVLFGPLIDDSYENADDDVLLIYLVKLISFIATEHNRRMSREFILENNILANISKLIASPHMLQLQLTAVRCLKGIACLNDEFYHRYMITMNLYQPIFDLLRKNLNEDNMVNSCLLDFFRTVSSQCLQAQELHSGESKNFIILNKHLVENFRNDLMAIDYVPFTQEMIRMYEADEEPYGLRIVEDKKTTTEKDAKRTFSEVSESLSTLADLKEGDVNLTFKRAMEKITAAPAHTSMEKDLLSNGS</sequence>
<dbReference type="Proteomes" id="UP000191144">
    <property type="component" value="Chromosome F"/>
</dbReference>
<name>A0A1G4JYZ6_9SACH</name>
<dbReference type="InterPro" id="IPR006887">
    <property type="entry name" value="P4R3-like_central_dom"/>
</dbReference>
<dbReference type="GO" id="GO:0072542">
    <property type="term" value="F:protein phosphatase activator activity"/>
    <property type="evidence" value="ECO:0007669"/>
    <property type="project" value="TreeGrafter"/>
</dbReference>